<dbReference type="InterPro" id="IPR006486">
    <property type="entry name" value="PYST_A"/>
</dbReference>
<feature type="chain" id="PRO_5004290499" evidence="2">
    <location>
        <begin position="26"/>
        <end position="430"/>
    </location>
</feature>
<keyword evidence="2" id="KW-0732">Signal</keyword>
<name>Q7RFY6_PLAYO</name>
<feature type="compositionally biased region" description="Basic and acidic residues" evidence="1">
    <location>
        <begin position="421"/>
        <end position="430"/>
    </location>
</feature>
<dbReference type="NCBIfam" id="TIGR01599">
    <property type="entry name" value="PYST-A"/>
    <property type="match status" value="1"/>
</dbReference>
<evidence type="ECO:0000313" key="4">
    <source>
        <dbReference type="Proteomes" id="UP000008553"/>
    </source>
</evidence>
<feature type="compositionally biased region" description="Polar residues" evidence="1">
    <location>
        <begin position="28"/>
        <end position="37"/>
    </location>
</feature>
<proteinExistence type="predicted"/>
<feature type="compositionally biased region" description="Basic residues" evidence="1">
    <location>
        <begin position="402"/>
        <end position="412"/>
    </location>
</feature>
<gene>
    <name evidence="3" type="ORF">PY04565</name>
</gene>
<dbReference type="STRING" id="73239.Q7RFY6"/>
<dbReference type="InParanoid" id="Q7RFY6"/>
<dbReference type="Gene3D" id="3.30.530.20">
    <property type="match status" value="1"/>
</dbReference>
<protein>
    <submittedName>
        <fullName evidence="3">Cyclin homologue-related</fullName>
    </submittedName>
</protein>
<evidence type="ECO:0000256" key="2">
    <source>
        <dbReference type="SAM" id="SignalP"/>
    </source>
</evidence>
<reference evidence="3 4" key="1">
    <citation type="journal article" date="2002" name="Nature">
        <title>Genome sequence and comparative analysis of the model rodent malaria parasite Plasmodium yoelii yoelii.</title>
        <authorList>
            <person name="Carlton J.M."/>
            <person name="Angiuoli S.V."/>
            <person name="Suh B.B."/>
            <person name="Kooij T.W."/>
            <person name="Pertea M."/>
            <person name="Silva J.C."/>
            <person name="Ermolaeva M.D."/>
            <person name="Allen J.E."/>
            <person name="Selengut J.D."/>
            <person name="Koo H.L."/>
            <person name="Peterson J.D."/>
            <person name="Pop M."/>
            <person name="Kosack D.S."/>
            <person name="Shumway M.F."/>
            <person name="Bidwell S.L."/>
            <person name="Shallom S.J."/>
            <person name="van Aken S.E."/>
            <person name="Riedmuller S.B."/>
            <person name="Feldblyum T.V."/>
            <person name="Cho J.K."/>
            <person name="Quackenbush J."/>
            <person name="Sedegah M."/>
            <person name="Shoaibi A."/>
            <person name="Cummings L.M."/>
            <person name="Florens L."/>
            <person name="Yates J.R."/>
            <person name="Raine J.D."/>
            <person name="Sinden R.E."/>
            <person name="Harris M.A."/>
            <person name="Cunningham D.A."/>
            <person name="Preiser P.R."/>
            <person name="Bergman L.W."/>
            <person name="Vaidya A.B."/>
            <person name="van Lin L.H."/>
            <person name="Janse C.J."/>
            <person name="Waters A.P."/>
            <person name="Smith H.O."/>
            <person name="White O.R."/>
            <person name="Salzberg S.L."/>
            <person name="Venter J.C."/>
            <person name="Fraser C.M."/>
            <person name="Hoffman S.L."/>
            <person name="Gardner M.J."/>
            <person name="Carucci D.J."/>
        </authorList>
    </citation>
    <scope>NUCLEOTIDE SEQUENCE [LARGE SCALE GENOMIC DNA]</scope>
    <source>
        <strain evidence="3 4">17XNL</strain>
    </source>
</reference>
<dbReference type="FunCoup" id="Q7RFY6">
    <property type="interactions" value="748"/>
</dbReference>
<dbReference type="PaxDb" id="73239-Q7RFY6"/>
<feature type="region of interest" description="Disordered" evidence="1">
    <location>
        <begin position="402"/>
        <end position="430"/>
    </location>
</feature>
<dbReference type="SUPFAM" id="SSF55961">
    <property type="entry name" value="Bet v1-like"/>
    <property type="match status" value="1"/>
</dbReference>
<dbReference type="EMBL" id="AABL01001398">
    <property type="protein sequence ID" value="EAA16446.1"/>
    <property type="molecule type" value="Genomic_DNA"/>
</dbReference>
<keyword evidence="4" id="KW-1185">Reference proteome</keyword>
<evidence type="ECO:0000313" key="3">
    <source>
        <dbReference type="EMBL" id="EAA16446.1"/>
    </source>
</evidence>
<sequence>MNKRYIKIALALLSVAGYMQNVAFARDSPSSPNSPNKQLPIDPEEAKQASAIMSEALAIAQKHAEHTDDYEEYSKEDDGTILYFKKVNNVDIGKIELTIPNPNNYDAVVNRLWDPNWPKNLDKLFIKGHFARIYDPNLVIVQQRYKSPIGSLETYFNALANKVELSKDKTAIVLVSSDTKDHDAAINKKYVNPIVESANSFKPDLNTEEEIRDGLLYKMFINLVTFFIEKQADCVKITYVGSIDMNFSPRAPYDFVKQMVAIKILSFLNYINKYINIDNEVKNSFENICDKIYVNTSLECLKLLENFFITFTYTPAQITLYCFINNIKINFNIVNTDKFILEFITNNNQILFQKLKNKIDELHIKYKDHFDLRNTFDDENTTKQIGETLDMCIDIYDILKKKKSHKKSKKNKLNNQNDEQNESKKIASIK</sequence>
<dbReference type="InterPro" id="IPR023393">
    <property type="entry name" value="START-like_dom_sf"/>
</dbReference>
<feature type="signal peptide" evidence="2">
    <location>
        <begin position="1"/>
        <end position="25"/>
    </location>
</feature>
<evidence type="ECO:0000256" key="1">
    <source>
        <dbReference type="SAM" id="MobiDB-lite"/>
    </source>
</evidence>
<feature type="region of interest" description="Disordered" evidence="1">
    <location>
        <begin position="25"/>
        <end position="45"/>
    </location>
</feature>
<comment type="caution">
    <text evidence="3">The sequence shown here is derived from an EMBL/GenBank/DDBJ whole genome shotgun (WGS) entry which is preliminary data.</text>
</comment>
<accession>Q7RFY6</accession>
<dbReference type="AlphaFoldDB" id="Q7RFY6"/>
<dbReference type="KEGG" id="pyo:PY17X_1330900"/>
<dbReference type="Proteomes" id="UP000008553">
    <property type="component" value="Unassembled WGS sequence"/>
</dbReference>
<organism evidence="3 4">
    <name type="scientific">Plasmodium yoelii yoelii</name>
    <dbReference type="NCBI Taxonomy" id="73239"/>
    <lineage>
        <taxon>Eukaryota</taxon>
        <taxon>Sar</taxon>
        <taxon>Alveolata</taxon>
        <taxon>Apicomplexa</taxon>
        <taxon>Aconoidasida</taxon>
        <taxon>Haemosporida</taxon>
        <taxon>Plasmodiidae</taxon>
        <taxon>Plasmodium</taxon>
        <taxon>Plasmodium (Vinckeia)</taxon>
    </lineage>
</organism>